<proteinExistence type="predicted"/>
<evidence type="ECO:0000313" key="2">
    <source>
        <dbReference type="Proteomes" id="UP000285301"/>
    </source>
</evidence>
<reference evidence="1 2" key="1">
    <citation type="journal article" date="2018" name="Gigascience">
        <title>Genomes of trombidid mites reveal novel predicted allergens and laterally-transferred genes associated with secondary metabolism.</title>
        <authorList>
            <person name="Dong X."/>
            <person name="Chaisiri K."/>
            <person name="Xia D."/>
            <person name="Armstrong S.D."/>
            <person name="Fang Y."/>
            <person name="Donnelly M.J."/>
            <person name="Kadowaki T."/>
            <person name="McGarry J.W."/>
            <person name="Darby A.C."/>
            <person name="Makepeace B.L."/>
        </authorList>
    </citation>
    <scope>NUCLEOTIDE SEQUENCE [LARGE SCALE GENOMIC DNA]</scope>
    <source>
        <strain evidence="1">UoL-WK</strain>
    </source>
</reference>
<organism evidence="1 2">
    <name type="scientific">Dinothrombium tinctorium</name>
    <dbReference type="NCBI Taxonomy" id="1965070"/>
    <lineage>
        <taxon>Eukaryota</taxon>
        <taxon>Metazoa</taxon>
        <taxon>Ecdysozoa</taxon>
        <taxon>Arthropoda</taxon>
        <taxon>Chelicerata</taxon>
        <taxon>Arachnida</taxon>
        <taxon>Acari</taxon>
        <taxon>Acariformes</taxon>
        <taxon>Trombidiformes</taxon>
        <taxon>Prostigmata</taxon>
        <taxon>Anystina</taxon>
        <taxon>Parasitengona</taxon>
        <taxon>Trombidioidea</taxon>
        <taxon>Trombidiidae</taxon>
        <taxon>Dinothrombium</taxon>
    </lineage>
</organism>
<comment type="caution">
    <text evidence="1">The sequence shown here is derived from an EMBL/GenBank/DDBJ whole genome shotgun (WGS) entry which is preliminary data.</text>
</comment>
<name>A0A3S3RDP3_9ACAR</name>
<dbReference type="Proteomes" id="UP000285301">
    <property type="component" value="Unassembled WGS sequence"/>
</dbReference>
<sequence>METDLTLKIIDLSVFFHQLQKY</sequence>
<keyword evidence="2" id="KW-1185">Reference proteome</keyword>
<protein>
    <submittedName>
        <fullName evidence="1">Uncharacterized protein</fullName>
    </submittedName>
</protein>
<dbReference type="AlphaFoldDB" id="A0A3S3RDP3"/>
<evidence type="ECO:0000313" key="1">
    <source>
        <dbReference type="EMBL" id="RWR99212.1"/>
    </source>
</evidence>
<dbReference type="EMBL" id="NCKU01016386">
    <property type="protein sequence ID" value="RWR99212.1"/>
    <property type="molecule type" value="Genomic_DNA"/>
</dbReference>
<accession>A0A3S3RDP3</accession>
<gene>
    <name evidence="1" type="ORF">B4U79_13278</name>
</gene>